<feature type="binding site" evidence="8">
    <location>
        <begin position="29"/>
        <end position="34"/>
    </location>
    <ligand>
        <name>ATP</name>
        <dbReference type="ChEBI" id="CHEBI:30616"/>
    </ligand>
</feature>
<dbReference type="Gene3D" id="3.40.50.620">
    <property type="entry name" value="HUPs"/>
    <property type="match status" value="1"/>
</dbReference>
<keyword evidence="3 8" id="KW-0436">Ligase</keyword>
<dbReference type="Pfam" id="PF11734">
    <property type="entry name" value="TilS_C"/>
    <property type="match status" value="1"/>
</dbReference>
<dbReference type="CDD" id="cd01992">
    <property type="entry name" value="TilS_N"/>
    <property type="match status" value="1"/>
</dbReference>
<dbReference type="NCBIfam" id="TIGR02432">
    <property type="entry name" value="lysidine_TilS_N"/>
    <property type="match status" value="1"/>
</dbReference>
<comment type="similarity">
    <text evidence="8">Belongs to the tRNA(Ile)-lysidine synthase family.</text>
</comment>
<dbReference type="Pfam" id="PF09179">
    <property type="entry name" value="TilS"/>
    <property type="match status" value="1"/>
</dbReference>
<dbReference type="InterPro" id="IPR012796">
    <property type="entry name" value="Lysidine-tRNA-synth_C"/>
</dbReference>
<evidence type="ECO:0000256" key="7">
    <source>
        <dbReference type="ARBA" id="ARBA00048539"/>
    </source>
</evidence>
<organism evidence="10 11">
    <name type="scientific">Lederbergia graminis</name>
    <dbReference type="NCBI Taxonomy" id="735518"/>
    <lineage>
        <taxon>Bacteria</taxon>
        <taxon>Bacillati</taxon>
        <taxon>Bacillota</taxon>
        <taxon>Bacilli</taxon>
        <taxon>Bacillales</taxon>
        <taxon>Bacillaceae</taxon>
        <taxon>Lederbergia</taxon>
    </lineage>
</organism>
<comment type="subcellular location">
    <subcellularLocation>
        <location evidence="1 8">Cytoplasm</location>
    </subcellularLocation>
</comment>
<name>A0ABW0LK13_9BACI</name>
<dbReference type="GO" id="GO:0032267">
    <property type="term" value="F:tRNA(Ile)-lysidine synthase activity"/>
    <property type="evidence" value="ECO:0007669"/>
    <property type="project" value="UniProtKB-EC"/>
</dbReference>
<dbReference type="SMART" id="SM00977">
    <property type="entry name" value="TilS_C"/>
    <property type="match status" value="1"/>
</dbReference>
<sequence>MLDFEIKTEQFIEEHSLLQEGDRILAAVSGGPDSLAMVDFLYNRQKRYGIKIVVAHVDHMLRGEESLQDLYFVRDYCESRGISFHGVSINIKEKMILEQRGMQETARKYRYQYFEKIMEEYHLNKLIVAQHGDDQIETILMRLVRGSGGITRAGIQVRRPFSNNKEIIRPLLAVSKSEIEEYCSYYELNPRRDLSNEKKDYTRNRFRLEILPYIKKENPRVIEHFQRFSEHITEDETYLLQLAVQEYNNVCKVKGEDKIIIDIPAFLKVANPLQRRVIHLILNYLYQHNLEEITAHHINLLIQLLKGDNPSGKLNFPKGLKVLRSYHTCQISFNDIKTAEPYRFEIVVGDKVVLPNGYIIGIEPLNSKRNITAEDALILPAKEVQLPLIVRTRRPGDRLKGMNGTKKVKDIFIDMKIPLNERAVWPIITDYTGKLLWIPGLKKAFFETAVDHKQEYYQIQYSKQTFLGGNKVNET</sequence>
<dbReference type="InterPro" id="IPR011063">
    <property type="entry name" value="TilS/TtcA_N"/>
</dbReference>
<evidence type="ECO:0000256" key="6">
    <source>
        <dbReference type="ARBA" id="ARBA00022840"/>
    </source>
</evidence>
<evidence type="ECO:0000256" key="1">
    <source>
        <dbReference type="ARBA" id="ARBA00004496"/>
    </source>
</evidence>
<evidence type="ECO:0000256" key="2">
    <source>
        <dbReference type="ARBA" id="ARBA00022490"/>
    </source>
</evidence>
<comment type="catalytic activity">
    <reaction evidence="7 8">
        <text>cytidine(34) in tRNA(Ile2) + L-lysine + ATP = lysidine(34) in tRNA(Ile2) + AMP + diphosphate + H(+)</text>
        <dbReference type="Rhea" id="RHEA:43744"/>
        <dbReference type="Rhea" id="RHEA-COMP:10625"/>
        <dbReference type="Rhea" id="RHEA-COMP:10670"/>
        <dbReference type="ChEBI" id="CHEBI:15378"/>
        <dbReference type="ChEBI" id="CHEBI:30616"/>
        <dbReference type="ChEBI" id="CHEBI:32551"/>
        <dbReference type="ChEBI" id="CHEBI:33019"/>
        <dbReference type="ChEBI" id="CHEBI:82748"/>
        <dbReference type="ChEBI" id="CHEBI:83665"/>
        <dbReference type="ChEBI" id="CHEBI:456215"/>
        <dbReference type="EC" id="6.3.4.19"/>
    </reaction>
</comment>
<dbReference type="InterPro" id="IPR014729">
    <property type="entry name" value="Rossmann-like_a/b/a_fold"/>
</dbReference>
<dbReference type="SUPFAM" id="SSF82829">
    <property type="entry name" value="MesJ substrate recognition domain-like"/>
    <property type="match status" value="1"/>
</dbReference>
<dbReference type="InterPro" id="IPR015262">
    <property type="entry name" value="tRNA_Ile_lys_synt_subst-bd"/>
</dbReference>
<evidence type="ECO:0000313" key="10">
    <source>
        <dbReference type="EMBL" id="MFC5464888.1"/>
    </source>
</evidence>
<keyword evidence="5 8" id="KW-0547">Nucleotide-binding</keyword>
<gene>
    <name evidence="8 10" type="primary">tilS</name>
    <name evidence="10" type="ORF">ACFPM4_08990</name>
</gene>
<dbReference type="SUPFAM" id="SSF52402">
    <property type="entry name" value="Adenine nucleotide alpha hydrolases-like"/>
    <property type="match status" value="1"/>
</dbReference>
<reference evidence="11" key="1">
    <citation type="journal article" date="2019" name="Int. J. Syst. Evol. Microbiol.">
        <title>The Global Catalogue of Microorganisms (GCM) 10K type strain sequencing project: providing services to taxonomists for standard genome sequencing and annotation.</title>
        <authorList>
            <consortium name="The Broad Institute Genomics Platform"/>
            <consortium name="The Broad Institute Genome Sequencing Center for Infectious Disease"/>
            <person name="Wu L."/>
            <person name="Ma J."/>
        </authorList>
    </citation>
    <scope>NUCLEOTIDE SEQUENCE [LARGE SCALE GENOMIC DNA]</scope>
    <source>
        <strain evidence="11">CGMCC 1.12237</strain>
    </source>
</reference>
<dbReference type="Gene3D" id="3.30.465.60">
    <property type="match status" value="1"/>
</dbReference>
<evidence type="ECO:0000256" key="5">
    <source>
        <dbReference type="ARBA" id="ARBA00022741"/>
    </source>
</evidence>
<keyword evidence="11" id="KW-1185">Reference proteome</keyword>
<dbReference type="InterPro" id="IPR012094">
    <property type="entry name" value="tRNA_Ile_lys_synt"/>
</dbReference>
<comment type="domain">
    <text evidence="8">The N-terminal region contains the highly conserved SGGXDS motif, predicted to be a P-loop motif involved in ATP binding.</text>
</comment>
<evidence type="ECO:0000256" key="4">
    <source>
        <dbReference type="ARBA" id="ARBA00022694"/>
    </source>
</evidence>
<keyword evidence="6 8" id="KW-0067">ATP-binding</keyword>
<keyword evidence="4 8" id="KW-0819">tRNA processing</keyword>
<comment type="caution">
    <text evidence="10">The sequence shown here is derived from an EMBL/GenBank/DDBJ whole genome shotgun (WGS) entry which is preliminary data.</text>
</comment>
<dbReference type="RefSeq" id="WP_382350442.1">
    <property type="nucleotide sequence ID" value="NZ_JBHSMC010000012.1"/>
</dbReference>
<comment type="function">
    <text evidence="8">Ligates lysine onto the cytidine present at position 34 of the AUA codon-specific tRNA(Ile) that contains the anticodon CAU, in an ATP-dependent manner. Cytidine is converted to lysidine, thus changing the amino acid specificity of the tRNA from methionine to isoleucine.</text>
</comment>
<dbReference type="PANTHER" id="PTHR43033">
    <property type="entry name" value="TRNA(ILE)-LYSIDINE SYNTHASE-RELATED"/>
    <property type="match status" value="1"/>
</dbReference>
<evidence type="ECO:0000259" key="9">
    <source>
        <dbReference type="SMART" id="SM00977"/>
    </source>
</evidence>
<dbReference type="HAMAP" id="MF_01161">
    <property type="entry name" value="tRNA_Ile_lys_synt"/>
    <property type="match status" value="1"/>
</dbReference>
<dbReference type="NCBIfam" id="TIGR02433">
    <property type="entry name" value="lysidine_TilS_C"/>
    <property type="match status" value="1"/>
</dbReference>
<dbReference type="Proteomes" id="UP001596147">
    <property type="component" value="Unassembled WGS sequence"/>
</dbReference>
<evidence type="ECO:0000313" key="11">
    <source>
        <dbReference type="Proteomes" id="UP001596147"/>
    </source>
</evidence>
<evidence type="ECO:0000256" key="8">
    <source>
        <dbReference type="HAMAP-Rule" id="MF_01161"/>
    </source>
</evidence>
<dbReference type="SUPFAM" id="SSF56037">
    <property type="entry name" value="PheT/TilS domain"/>
    <property type="match status" value="1"/>
</dbReference>
<dbReference type="InterPro" id="IPR012795">
    <property type="entry name" value="tRNA_Ile_lys_synt_N"/>
</dbReference>
<proteinExistence type="inferred from homology"/>
<evidence type="ECO:0000256" key="3">
    <source>
        <dbReference type="ARBA" id="ARBA00022598"/>
    </source>
</evidence>
<dbReference type="PANTHER" id="PTHR43033:SF1">
    <property type="entry name" value="TRNA(ILE)-LYSIDINE SYNTHASE-RELATED"/>
    <property type="match status" value="1"/>
</dbReference>
<dbReference type="Pfam" id="PF01171">
    <property type="entry name" value="ATP_bind_3"/>
    <property type="match status" value="1"/>
</dbReference>
<dbReference type="EC" id="6.3.4.19" evidence="8"/>
<feature type="domain" description="Lysidine-tRNA(Ile) synthetase C-terminal" evidence="9">
    <location>
        <begin position="388"/>
        <end position="461"/>
    </location>
</feature>
<protein>
    <recommendedName>
        <fullName evidence="8">tRNA(Ile)-lysidine synthase</fullName>
        <ecNumber evidence="8">6.3.4.19</ecNumber>
    </recommendedName>
    <alternativeName>
        <fullName evidence="8">tRNA(Ile)-2-lysyl-cytidine synthase</fullName>
    </alternativeName>
    <alternativeName>
        <fullName evidence="8">tRNA(Ile)-lysidine synthetase</fullName>
    </alternativeName>
</protein>
<keyword evidence="2 8" id="KW-0963">Cytoplasm</keyword>
<accession>A0ABW0LK13</accession>
<dbReference type="EMBL" id="JBHSMC010000012">
    <property type="protein sequence ID" value="MFC5464888.1"/>
    <property type="molecule type" value="Genomic_DNA"/>
</dbReference>